<sequence length="186" mass="20194">MLTAIANALASLWRGTLGVISWGKQLLRWPFSVIFGSGGGAMPRPEYKPDVSGTQLLDEFEETRQRHAAVHDLDRDGVSTVIKYAKATPSARPTIDLDGLGKDVRATLITMDDHELRALAQAGIGAVRKFIDGKAHGIHGVPVVAPLVAAPVAPATEMSAEERVSWKVRSRLLKSEQGQEFKLARY</sequence>
<evidence type="ECO:0000313" key="2">
    <source>
        <dbReference type="Proteomes" id="UP000191933"/>
    </source>
</evidence>
<comment type="caution">
    <text evidence="1">The sequence shown here is derived from an EMBL/GenBank/DDBJ whole genome shotgun (WGS) entry which is preliminary data.</text>
</comment>
<dbReference type="AlphaFoldDB" id="A0A9W5AZB3"/>
<accession>A0A9W5AZB3</accession>
<reference evidence="1 2" key="1">
    <citation type="submission" date="2016-01" db="EMBL/GenBank/DDBJ databases">
        <authorList>
            <person name="Regsiter A."/>
            <person name="william w."/>
        </authorList>
    </citation>
    <scope>NUCLEOTIDE SEQUENCE [LARGE SCALE GENOMIC DNA]</scope>
    <source>
        <strain evidence="1 2">CFBP 5494</strain>
    </source>
</reference>
<proteinExistence type="predicted"/>
<dbReference type="EMBL" id="FBVY01000006">
    <property type="protein sequence ID" value="CUW88565.1"/>
    <property type="molecule type" value="Genomic_DNA"/>
</dbReference>
<protein>
    <submittedName>
        <fullName evidence="1">Uncharacterized protein</fullName>
    </submittedName>
</protein>
<evidence type="ECO:0000313" key="1">
    <source>
        <dbReference type="EMBL" id="CUW88565.1"/>
    </source>
</evidence>
<gene>
    <name evidence="1" type="ORF">AGR2A_Cc140101</name>
</gene>
<dbReference type="Proteomes" id="UP000191933">
    <property type="component" value="Unassembled WGS sequence"/>
</dbReference>
<organism evidence="1 2">
    <name type="scientific">Agrobacterium genomosp. 2 str. CFBP 5494</name>
    <dbReference type="NCBI Taxonomy" id="1183436"/>
    <lineage>
        <taxon>Bacteria</taxon>
        <taxon>Pseudomonadati</taxon>
        <taxon>Pseudomonadota</taxon>
        <taxon>Alphaproteobacteria</taxon>
        <taxon>Hyphomicrobiales</taxon>
        <taxon>Rhizobiaceae</taxon>
        <taxon>Rhizobium/Agrobacterium group</taxon>
        <taxon>Agrobacterium</taxon>
        <taxon>Agrobacterium tumefaciens complex</taxon>
    </lineage>
</organism>
<name>A0A9W5AZB3_9HYPH</name>
<keyword evidence="2" id="KW-1185">Reference proteome</keyword>